<dbReference type="EMBL" id="CP136051">
    <property type="protein sequence ID" value="WOK07564.1"/>
    <property type="molecule type" value="Genomic_DNA"/>
</dbReference>
<dbReference type="InterPro" id="IPR046232">
    <property type="entry name" value="DUF6265"/>
</dbReference>
<protein>
    <submittedName>
        <fullName evidence="3">DUF6265 family protein</fullName>
    </submittedName>
</protein>
<dbReference type="Proteomes" id="UP001302349">
    <property type="component" value="Chromosome"/>
</dbReference>
<feature type="domain" description="DUF6265" evidence="2">
    <location>
        <begin position="34"/>
        <end position="142"/>
    </location>
</feature>
<evidence type="ECO:0000313" key="4">
    <source>
        <dbReference type="Proteomes" id="UP001302349"/>
    </source>
</evidence>
<sequence length="156" mass="17665">MKSILTITLLLLTASLSYAQSANAASAKNFKKLSWLEGTWERRNVKPGKSAHERWEKDSKTKWIGFGVSMQGEDTTFLEKLSIVVENGSIYYIADVPENKAPVLFQFTQVSKQGFVCENPTHDFPKKISYTLEGDRLEVQISGDGQAMYFEFVKKE</sequence>
<evidence type="ECO:0000259" key="2">
    <source>
        <dbReference type="Pfam" id="PF19780"/>
    </source>
</evidence>
<accession>A0ABZ0IRE0</accession>
<keyword evidence="1" id="KW-0732">Signal</keyword>
<dbReference type="RefSeq" id="WP_317490238.1">
    <property type="nucleotide sequence ID" value="NZ_CP136051.1"/>
</dbReference>
<reference evidence="3 4" key="1">
    <citation type="journal article" date="2023" name="Microbiol. Resour. Announc.">
        <title>Complete Genome Sequence of Imperialibacter roseus strain P4T.</title>
        <authorList>
            <person name="Tizabi D.R."/>
            <person name="Bachvaroff T."/>
            <person name="Hill R.T."/>
        </authorList>
    </citation>
    <scope>NUCLEOTIDE SEQUENCE [LARGE SCALE GENOMIC DNA]</scope>
    <source>
        <strain evidence="3 4">P4T</strain>
    </source>
</reference>
<name>A0ABZ0IRE0_9BACT</name>
<keyword evidence="4" id="KW-1185">Reference proteome</keyword>
<gene>
    <name evidence="3" type="ORF">RT717_02875</name>
</gene>
<evidence type="ECO:0000313" key="3">
    <source>
        <dbReference type="EMBL" id="WOK07564.1"/>
    </source>
</evidence>
<feature type="chain" id="PRO_5046173787" evidence="1">
    <location>
        <begin position="25"/>
        <end position="156"/>
    </location>
</feature>
<proteinExistence type="predicted"/>
<feature type="signal peptide" evidence="1">
    <location>
        <begin position="1"/>
        <end position="24"/>
    </location>
</feature>
<organism evidence="3 4">
    <name type="scientific">Imperialibacter roseus</name>
    <dbReference type="NCBI Taxonomy" id="1324217"/>
    <lineage>
        <taxon>Bacteria</taxon>
        <taxon>Pseudomonadati</taxon>
        <taxon>Bacteroidota</taxon>
        <taxon>Cytophagia</taxon>
        <taxon>Cytophagales</taxon>
        <taxon>Flammeovirgaceae</taxon>
        <taxon>Imperialibacter</taxon>
    </lineage>
</organism>
<evidence type="ECO:0000256" key="1">
    <source>
        <dbReference type="SAM" id="SignalP"/>
    </source>
</evidence>
<dbReference type="Pfam" id="PF19780">
    <property type="entry name" value="DUF6265"/>
    <property type="match status" value="1"/>
</dbReference>